<feature type="domain" description="HTH araC/xylS-type" evidence="4">
    <location>
        <begin position="215"/>
        <end position="313"/>
    </location>
</feature>
<dbReference type="PROSITE" id="PS01124">
    <property type="entry name" value="HTH_ARAC_FAMILY_2"/>
    <property type="match status" value="1"/>
</dbReference>
<sequence>MVRVRDLCNLELNIYHMAKEKANIISEYHLHQHQPQKPQFAIHDLQEYLQQHHGNASRPHIHSFYQIIWFQSGNGKHFVDFQEYEVFDNAIFFIAMNQVHYFDSSSDYKGMLIHFNESFLVQDSNEVAYFLKCSLFNNPYRQPSCCIGKGIETVLESYIQQIRRELEDGEEFGREELLKIYLKAFLVQVQRRKNAFEQTEGKTPFMVDEKRLQLVQFVNFIDDNYMKGLSVAEYARLMHISSRTLSDLTSQLLNKTPSLMIQERIILEAKRLLLHSSLNINQIGYRLGFDDPSYFVKYFKKHTIISPSEFRKAVS</sequence>
<dbReference type="Proteomes" id="UP000002215">
    <property type="component" value="Chromosome"/>
</dbReference>
<dbReference type="Pfam" id="PF12833">
    <property type="entry name" value="HTH_18"/>
    <property type="match status" value="1"/>
</dbReference>
<dbReference type="SUPFAM" id="SSF46689">
    <property type="entry name" value="Homeodomain-like"/>
    <property type="match status" value="1"/>
</dbReference>
<protein>
    <submittedName>
        <fullName evidence="5">Transcriptional regulator, AraC family</fullName>
    </submittedName>
</protein>
<keyword evidence="3" id="KW-0804">Transcription</keyword>
<dbReference type="SMART" id="SM00342">
    <property type="entry name" value="HTH_ARAC"/>
    <property type="match status" value="1"/>
</dbReference>
<dbReference type="InterPro" id="IPR003313">
    <property type="entry name" value="AraC-bd"/>
</dbReference>
<dbReference type="Gene3D" id="2.60.120.10">
    <property type="entry name" value="Jelly Rolls"/>
    <property type="match status" value="1"/>
</dbReference>
<proteinExistence type="predicted"/>
<dbReference type="PANTHER" id="PTHR43280:SF32">
    <property type="entry name" value="TRANSCRIPTIONAL REGULATORY PROTEIN"/>
    <property type="match status" value="1"/>
</dbReference>
<dbReference type="SUPFAM" id="SSF51215">
    <property type="entry name" value="Regulatory protein AraC"/>
    <property type="match status" value="1"/>
</dbReference>
<dbReference type="InterPro" id="IPR020449">
    <property type="entry name" value="Tscrpt_reg_AraC-type_HTH"/>
</dbReference>
<dbReference type="EMBL" id="CP001699">
    <property type="protein sequence ID" value="ACU63458.1"/>
    <property type="molecule type" value="Genomic_DNA"/>
</dbReference>
<gene>
    <name evidence="5" type="ordered locus">Cpin_6046</name>
</gene>
<reference evidence="5 6" key="2">
    <citation type="journal article" date="2010" name="Stand. Genomic Sci.">
        <title>Complete genome sequence of Chitinophaga pinensis type strain (UQM 2034).</title>
        <authorList>
            <person name="Glavina Del Rio T."/>
            <person name="Abt B."/>
            <person name="Spring S."/>
            <person name="Lapidus A."/>
            <person name="Nolan M."/>
            <person name="Tice H."/>
            <person name="Copeland A."/>
            <person name="Cheng J.F."/>
            <person name="Chen F."/>
            <person name="Bruce D."/>
            <person name="Goodwin L."/>
            <person name="Pitluck S."/>
            <person name="Ivanova N."/>
            <person name="Mavromatis K."/>
            <person name="Mikhailova N."/>
            <person name="Pati A."/>
            <person name="Chen A."/>
            <person name="Palaniappan K."/>
            <person name="Land M."/>
            <person name="Hauser L."/>
            <person name="Chang Y.J."/>
            <person name="Jeffries C.D."/>
            <person name="Chain P."/>
            <person name="Saunders E."/>
            <person name="Detter J.C."/>
            <person name="Brettin T."/>
            <person name="Rohde M."/>
            <person name="Goker M."/>
            <person name="Bristow J."/>
            <person name="Eisen J.A."/>
            <person name="Markowitz V."/>
            <person name="Hugenholtz P."/>
            <person name="Kyrpides N.C."/>
            <person name="Klenk H.P."/>
            <person name="Lucas S."/>
        </authorList>
    </citation>
    <scope>NUCLEOTIDE SEQUENCE [LARGE SCALE GENOMIC DNA]</scope>
    <source>
        <strain evidence="6">ATCC 43595 / DSM 2588 / LMG 13176 / NBRC 15968 / NCIMB 11800 / UQM 2034</strain>
    </source>
</reference>
<reference evidence="6" key="1">
    <citation type="submission" date="2009-08" db="EMBL/GenBank/DDBJ databases">
        <title>The complete genome of Chitinophaga pinensis DSM 2588.</title>
        <authorList>
            <consortium name="US DOE Joint Genome Institute (JGI-PGF)"/>
            <person name="Lucas S."/>
            <person name="Copeland A."/>
            <person name="Lapidus A."/>
            <person name="Glavina del Rio T."/>
            <person name="Dalin E."/>
            <person name="Tice H."/>
            <person name="Bruce D."/>
            <person name="Goodwin L."/>
            <person name="Pitluck S."/>
            <person name="Kyrpides N."/>
            <person name="Mavromatis K."/>
            <person name="Ivanova N."/>
            <person name="Mikhailova N."/>
            <person name="Sims D."/>
            <person name="Meinche L."/>
            <person name="Brettin T."/>
            <person name="Detter J.C."/>
            <person name="Han C."/>
            <person name="Larimer F."/>
            <person name="Land M."/>
            <person name="Hauser L."/>
            <person name="Markowitz V."/>
            <person name="Cheng J.-F."/>
            <person name="Hugenholtz P."/>
            <person name="Woyke T."/>
            <person name="Wu D."/>
            <person name="Spring S."/>
            <person name="Klenk H.-P."/>
            <person name="Eisen J.A."/>
        </authorList>
    </citation>
    <scope>NUCLEOTIDE SEQUENCE [LARGE SCALE GENOMIC DNA]</scope>
    <source>
        <strain evidence="6">ATCC 43595 / DSM 2588 / LMG 13176 / NBRC 15968 / NCIMB 11800 / UQM 2034</strain>
    </source>
</reference>
<evidence type="ECO:0000256" key="1">
    <source>
        <dbReference type="ARBA" id="ARBA00023015"/>
    </source>
</evidence>
<dbReference type="InterPro" id="IPR018060">
    <property type="entry name" value="HTH_AraC"/>
</dbReference>
<accession>A0A979GA44</accession>
<keyword evidence="1" id="KW-0805">Transcription regulation</keyword>
<evidence type="ECO:0000313" key="5">
    <source>
        <dbReference type="EMBL" id="ACU63458.1"/>
    </source>
</evidence>
<dbReference type="Gene3D" id="1.10.10.60">
    <property type="entry name" value="Homeodomain-like"/>
    <property type="match status" value="1"/>
</dbReference>
<dbReference type="Pfam" id="PF02311">
    <property type="entry name" value="AraC_binding"/>
    <property type="match status" value="1"/>
</dbReference>
<keyword evidence="2" id="KW-0238">DNA-binding</keyword>
<dbReference type="GO" id="GO:0043565">
    <property type="term" value="F:sequence-specific DNA binding"/>
    <property type="evidence" value="ECO:0007669"/>
    <property type="project" value="InterPro"/>
</dbReference>
<evidence type="ECO:0000313" key="6">
    <source>
        <dbReference type="Proteomes" id="UP000002215"/>
    </source>
</evidence>
<dbReference type="KEGG" id="cpi:Cpin_6046"/>
<dbReference type="PRINTS" id="PR00032">
    <property type="entry name" value="HTHARAC"/>
</dbReference>
<evidence type="ECO:0000256" key="3">
    <source>
        <dbReference type="ARBA" id="ARBA00023163"/>
    </source>
</evidence>
<dbReference type="InterPro" id="IPR009057">
    <property type="entry name" value="Homeodomain-like_sf"/>
</dbReference>
<name>A0A979GA44_CHIPD</name>
<dbReference type="PANTHER" id="PTHR43280">
    <property type="entry name" value="ARAC-FAMILY TRANSCRIPTIONAL REGULATOR"/>
    <property type="match status" value="1"/>
</dbReference>
<dbReference type="InterPro" id="IPR014710">
    <property type="entry name" value="RmlC-like_jellyroll"/>
</dbReference>
<organism evidence="5 6">
    <name type="scientific">Chitinophaga pinensis (strain ATCC 43595 / DSM 2588 / LMG 13176 / NBRC 15968 / NCIMB 11800 / UQM 2034)</name>
    <dbReference type="NCBI Taxonomy" id="485918"/>
    <lineage>
        <taxon>Bacteria</taxon>
        <taxon>Pseudomonadati</taxon>
        <taxon>Bacteroidota</taxon>
        <taxon>Chitinophagia</taxon>
        <taxon>Chitinophagales</taxon>
        <taxon>Chitinophagaceae</taxon>
        <taxon>Chitinophaga</taxon>
    </lineage>
</organism>
<evidence type="ECO:0000256" key="2">
    <source>
        <dbReference type="ARBA" id="ARBA00023125"/>
    </source>
</evidence>
<dbReference type="InterPro" id="IPR037923">
    <property type="entry name" value="HTH-like"/>
</dbReference>
<dbReference type="AlphaFoldDB" id="A0A979GA44"/>
<evidence type="ECO:0000259" key="4">
    <source>
        <dbReference type="PROSITE" id="PS01124"/>
    </source>
</evidence>
<dbReference type="GO" id="GO:0003700">
    <property type="term" value="F:DNA-binding transcription factor activity"/>
    <property type="evidence" value="ECO:0007669"/>
    <property type="project" value="InterPro"/>
</dbReference>